<gene>
    <name evidence="1" type="ORF">CGI_10009302</name>
</gene>
<dbReference type="EMBL" id="JH817389">
    <property type="protein sequence ID" value="EKC28321.1"/>
    <property type="molecule type" value="Genomic_DNA"/>
</dbReference>
<reference evidence="1" key="1">
    <citation type="journal article" date="2012" name="Nature">
        <title>The oyster genome reveals stress adaptation and complexity of shell formation.</title>
        <authorList>
            <person name="Zhang G."/>
            <person name="Fang X."/>
            <person name="Guo X."/>
            <person name="Li L."/>
            <person name="Luo R."/>
            <person name="Xu F."/>
            <person name="Yang P."/>
            <person name="Zhang L."/>
            <person name="Wang X."/>
            <person name="Qi H."/>
            <person name="Xiong Z."/>
            <person name="Que H."/>
            <person name="Xie Y."/>
            <person name="Holland P.W."/>
            <person name="Paps J."/>
            <person name="Zhu Y."/>
            <person name="Wu F."/>
            <person name="Chen Y."/>
            <person name="Wang J."/>
            <person name="Peng C."/>
            <person name="Meng J."/>
            <person name="Yang L."/>
            <person name="Liu J."/>
            <person name="Wen B."/>
            <person name="Zhang N."/>
            <person name="Huang Z."/>
            <person name="Zhu Q."/>
            <person name="Feng Y."/>
            <person name="Mount A."/>
            <person name="Hedgecock D."/>
            <person name="Xu Z."/>
            <person name="Liu Y."/>
            <person name="Domazet-Loso T."/>
            <person name="Du Y."/>
            <person name="Sun X."/>
            <person name="Zhang S."/>
            <person name="Liu B."/>
            <person name="Cheng P."/>
            <person name="Jiang X."/>
            <person name="Li J."/>
            <person name="Fan D."/>
            <person name="Wang W."/>
            <person name="Fu W."/>
            <person name="Wang T."/>
            <person name="Wang B."/>
            <person name="Zhang J."/>
            <person name="Peng Z."/>
            <person name="Li Y."/>
            <person name="Li N."/>
            <person name="Wang J."/>
            <person name="Chen M."/>
            <person name="He Y."/>
            <person name="Tan F."/>
            <person name="Song X."/>
            <person name="Zheng Q."/>
            <person name="Huang R."/>
            <person name="Yang H."/>
            <person name="Du X."/>
            <person name="Chen L."/>
            <person name="Yang M."/>
            <person name="Gaffney P.M."/>
            <person name="Wang S."/>
            <person name="Luo L."/>
            <person name="She Z."/>
            <person name="Ming Y."/>
            <person name="Huang W."/>
            <person name="Zhang S."/>
            <person name="Huang B."/>
            <person name="Zhang Y."/>
            <person name="Qu T."/>
            <person name="Ni P."/>
            <person name="Miao G."/>
            <person name="Wang J."/>
            <person name="Wang Q."/>
            <person name="Steinberg C.E."/>
            <person name="Wang H."/>
            <person name="Li N."/>
            <person name="Qian L."/>
            <person name="Zhang G."/>
            <person name="Li Y."/>
            <person name="Yang H."/>
            <person name="Liu X."/>
            <person name="Wang J."/>
            <person name="Yin Y."/>
            <person name="Wang J."/>
        </authorList>
    </citation>
    <scope>NUCLEOTIDE SEQUENCE [LARGE SCALE GENOMIC DNA]</scope>
    <source>
        <strain evidence="1">05x7-T-G4-1.051#20</strain>
    </source>
</reference>
<proteinExistence type="predicted"/>
<sequence>MKMYLTSYHPCNLLRLFTYNAGIWWAEAVISGRGTEGDTLEEHWRDTADRGTTIGDHY</sequence>
<dbReference type="HOGENOM" id="CLU_2981100_0_0_1"/>
<dbReference type="InParanoid" id="K1R379"/>
<name>K1R379_MAGGI</name>
<evidence type="ECO:0000313" key="1">
    <source>
        <dbReference type="EMBL" id="EKC28321.1"/>
    </source>
</evidence>
<dbReference type="AlphaFoldDB" id="K1R379"/>
<protein>
    <submittedName>
        <fullName evidence="1">Uncharacterized protein</fullName>
    </submittedName>
</protein>
<organism evidence="1">
    <name type="scientific">Magallana gigas</name>
    <name type="common">Pacific oyster</name>
    <name type="synonym">Crassostrea gigas</name>
    <dbReference type="NCBI Taxonomy" id="29159"/>
    <lineage>
        <taxon>Eukaryota</taxon>
        <taxon>Metazoa</taxon>
        <taxon>Spiralia</taxon>
        <taxon>Lophotrochozoa</taxon>
        <taxon>Mollusca</taxon>
        <taxon>Bivalvia</taxon>
        <taxon>Autobranchia</taxon>
        <taxon>Pteriomorphia</taxon>
        <taxon>Ostreida</taxon>
        <taxon>Ostreoidea</taxon>
        <taxon>Ostreidae</taxon>
        <taxon>Magallana</taxon>
    </lineage>
</organism>
<accession>K1R379</accession>